<evidence type="ECO:0000313" key="5">
    <source>
        <dbReference type="Proteomes" id="UP000054051"/>
    </source>
</evidence>
<dbReference type="PANTHER" id="PTHR30255:SF2">
    <property type="entry name" value="SINGLE-STRANDED-DNA-SPECIFIC EXONUCLEASE RECJ"/>
    <property type="match status" value="1"/>
</dbReference>
<evidence type="ECO:0000259" key="2">
    <source>
        <dbReference type="Pfam" id="PF02272"/>
    </source>
</evidence>
<comment type="caution">
    <text evidence="4">The sequence shown here is derived from an EMBL/GenBank/DDBJ whole genome shotgun (WGS) entry which is preliminary data.</text>
</comment>
<dbReference type="EMBL" id="CAFB01000078">
    <property type="protein sequence ID" value="CCD30219.1"/>
    <property type="molecule type" value="Genomic_DNA"/>
</dbReference>
<dbReference type="InterPro" id="IPR003156">
    <property type="entry name" value="DHHA1_dom"/>
</dbReference>
<organism evidence="4 5">
    <name type="scientific">Candidatus Glomeribacter gigasporarum BEG34</name>
    <dbReference type="NCBI Taxonomy" id="1070319"/>
    <lineage>
        <taxon>Bacteria</taxon>
        <taxon>Pseudomonadati</taxon>
        <taxon>Pseudomonadota</taxon>
        <taxon>Betaproteobacteria</taxon>
        <taxon>Burkholderiales</taxon>
        <taxon>Burkholderiaceae</taxon>
        <taxon>Candidatus Glomeribacter</taxon>
    </lineage>
</organism>
<keyword evidence="1 4" id="KW-0378">Hydrolase</keyword>
<reference evidence="4 5" key="1">
    <citation type="submission" date="2011-08" db="EMBL/GenBank/DDBJ databases">
        <title>The genome of the obligate endobacterium of an arbuscular mycorrhizal fungus reveals an interphylum network of nutritional interactions.</title>
        <authorList>
            <person name="Ghignone S."/>
            <person name="Salvioli A."/>
            <person name="Anca I."/>
            <person name="Lumini E."/>
            <person name="Ortu G."/>
            <person name="Petiti L."/>
            <person name="Cruveiller S."/>
            <person name="Bianciotto V."/>
            <person name="Piffanelli P."/>
            <person name="Lanfranco L."/>
            <person name="Bonfante P."/>
        </authorList>
    </citation>
    <scope>NUCLEOTIDE SEQUENCE [LARGE SCALE GENOMIC DNA]</scope>
    <source>
        <strain evidence="4 5">BEG34</strain>
    </source>
</reference>
<accession>G2JBR4</accession>
<name>G2JBR4_9BURK</name>
<evidence type="ECO:0000259" key="3">
    <source>
        <dbReference type="Pfam" id="PF17768"/>
    </source>
</evidence>
<dbReference type="EC" id="3.1.-.-" evidence="4"/>
<protein>
    <submittedName>
        <fullName evidence="4">Putaative Single-stranded-DNA-specific exonuclease RecJ</fullName>
        <ecNumber evidence="4">3.1.-.-</ecNumber>
    </submittedName>
</protein>
<gene>
    <name evidence="4" type="primary">RecJ</name>
    <name evidence="4" type="ORF">CAGGBEG34_580003</name>
</gene>
<keyword evidence="4" id="KW-0540">Nuclease</keyword>
<dbReference type="InterPro" id="IPR041122">
    <property type="entry name" value="RecJ_OB"/>
</dbReference>
<keyword evidence="4" id="KW-0269">Exonuclease</keyword>
<dbReference type="Pfam" id="PF17768">
    <property type="entry name" value="RecJ_OB"/>
    <property type="match status" value="1"/>
</dbReference>
<dbReference type="eggNOG" id="COG0608">
    <property type="taxonomic scope" value="Bacteria"/>
</dbReference>
<dbReference type="InterPro" id="IPR051673">
    <property type="entry name" value="SSDNA_exonuclease_RecJ"/>
</dbReference>
<proteinExistence type="predicted"/>
<dbReference type="PANTHER" id="PTHR30255">
    <property type="entry name" value="SINGLE-STRANDED-DNA-SPECIFIC EXONUCLEASE RECJ"/>
    <property type="match status" value="1"/>
</dbReference>
<dbReference type="Proteomes" id="UP000054051">
    <property type="component" value="Unassembled WGS sequence"/>
</dbReference>
<keyword evidence="5" id="KW-1185">Reference proteome</keyword>
<dbReference type="GO" id="GO:0003676">
    <property type="term" value="F:nucleic acid binding"/>
    <property type="evidence" value="ECO:0007669"/>
    <property type="project" value="InterPro"/>
</dbReference>
<feature type="domain" description="DHHA1" evidence="2">
    <location>
        <begin position="36"/>
        <end position="129"/>
    </location>
</feature>
<evidence type="ECO:0000313" key="4">
    <source>
        <dbReference type="EMBL" id="CCD30219.1"/>
    </source>
</evidence>
<dbReference type="AlphaFoldDB" id="G2JBR4"/>
<feature type="domain" description="RecJ OB" evidence="3">
    <location>
        <begin position="146"/>
        <end position="242"/>
    </location>
</feature>
<dbReference type="InterPro" id="IPR038763">
    <property type="entry name" value="DHH_sf"/>
</dbReference>
<dbReference type="GO" id="GO:0004527">
    <property type="term" value="F:exonuclease activity"/>
    <property type="evidence" value="ECO:0007669"/>
    <property type="project" value="UniProtKB-KW"/>
</dbReference>
<dbReference type="Pfam" id="PF02272">
    <property type="entry name" value="DHHA1"/>
    <property type="match status" value="1"/>
</dbReference>
<evidence type="ECO:0000256" key="1">
    <source>
        <dbReference type="ARBA" id="ARBA00022801"/>
    </source>
</evidence>
<dbReference type="Gene3D" id="3.10.310.30">
    <property type="match status" value="1"/>
</dbReference>
<dbReference type="SUPFAM" id="SSF64182">
    <property type="entry name" value="DHH phosphoesterases"/>
    <property type="match status" value="1"/>
</dbReference>
<dbReference type="STRING" id="1070319.CAGGBEG34_580003"/>
<sequence>MNRARRDIEADMQAEALAYLERMKPLQTDTQTTLTLFDPHWHQGVIGILAARLKERFFRPVIALAPANQEGALVKGSGRSVNGLHLRDALDWISKRHKGLLLQFGGHAMAAGLTMRMEEVPRFRAAFEEAGRAWLGERAPARVIETDGDLEDAYCTPQFVALLDAAVWGQGFAAPLFTTEFEVVTQGLVKERHLKLTLRRAHAQYSAIWFNRTEPLPARVQCVYRLARNDWNGVLSVQLVIEYAH</sequence>